<organism evidence="3 4">
    <name type="scientific">Cutaneotrichosporon spelunceum</name>
    <dbReference type="NCBI Taxonomy" id="1672016"/>
    <lineage>
        <taxon>Eukaryota</taxon>
        <taxon>Fungi</taxon>
        <taxon>Dikarya</taxon>
        <taxon>Basidiomycota</taxon>
        <taxon>Agaricomycotina</taxon>
        <taxon>Tremellomycetes</taxon>
        <taxon>Trichosporonales</taxon>
        <taxon>Trichosporonaceae</taxon>
        <taxon>Cutaneotrichosporon</taxon>
    </lineage>
</organism>
<dbReference type="Pfam" id="PF01476">
    <property type="entry name" value="LysM"/>
    <property type="match status" value="1"/>
</dbReference>
<feature type="region of interest" description="Disordered" evidence="1">
    <location>
        <begin position="379"/>
        <end position="485"/>
    </location>
</feature>
<feature type="compositionally biased region" description="Basic and acidic residues" evidence="1">
    <location>
        <begin position="403"/>
        <end position="422"/>
    </location>
</feature>
<feature type="domain" description="LysM" evidence="2">
    <location>
        <begin position="214"/>
        <end position="249"/>
    </location>
</feature>
<dbReference type="EMBL" id="BTCM01000003">
    <property type="protein sequence ID" value="GMK57105.1"/>
    <property type="molecule type" value="Genomic_DNA"/>
</dbReference>
<name>A0AAD3TUE5_9TREE</name>
<feature type="region of interest" description="Disordered" evidence="1">
    <location>
        <begin position="25"/>
        <end position="199"/>
    </location>
</feature>
<evidence type="ECO:0000256" key="1">
    <source>
        <dbReference type="SAM" id="MobiDB-lite"/>
    </source>
</evidence>
<reference evidence="3" key="1">
    <citation type="journal article" date="2023" name="BMC Genomics">
        <title>Chromosome-level genome assemblies of Cutaneotrichosporon spp. (Trichosporonales, Basidiomycota) reveal imbalanced evolution between nucleotide sequences and chromosome synteny.</title>
        <authorList>
            <person name="Kobayashi Y."/>
            <person name="Kayamori A."/>
            <person name="Aoki K."/>
            <person name="Shiwa Y."/>
            <person name="Matsutani M."/>
            <person name="Fujita N."/>
            <person name="Sugita T."/>
            <person name="Iwasaki W."/>
            <person name="Tanaka N."/>
            <person name="Takashima M."/>
        </authorList>
    </citation>
    <scope>NUCLEOTIDE SEQUENCE</scope>
    <source>
        <strain evidence="3">HIS016</strain>
    </source>
</reference>
<proteinExistence type="predicted"/>
<feature type="compositionally biased region" description="Polar residues" evidence="1">
    <location>
        <begin position="77"/>
        <end position="87"/>
    </location>
</feature>
<comment type="caution">
    <text evidence="3">The sequence shown here is derived from an EMBL/GenBank/DDBJ whole genome shotgun (WGS) entry which is preliminary data.</text>
</comment>
<evidence type="ECO:0000259" key="2">
    <source>
        <dbReference type="Pfam" id="PF01476"/>
    </source>
</evidence>
<feature type="compositionally biased region" description="Pro residues" evidence="1">
    <location>
        <begin position="455"/>
        <end position="472"/>
    </location>
</feature>
<dbReference type="Proteomes" id="UP001222932">
    <property type="component" value="Unassembled WGS sequence"/>
</dbReference>
<dbReference type="InterPro" id="IPR018392">
    <property type="entry name" value="LysM"/>
</dbReference>
<keyword evidence="4" id="KW-1185">Reference proteome</keyword>
<evidence type="ECO:0000313" key="4">
    <source>
        <dbReference type="Proteomes" id="UP001222932"/>
    </source>
</evidence>
<dbReference type="InterPro" id="IPR036779">
    <property type="entry name" value="LysM_dom_sf"/>
</dbReference>
<feature type="compositionally biased region" description="Low complexity" evidence="1">
    <location>
        <begin position="125"/>
        <end position="149"/>
    </location>
</feature>
<protein>
    <recommendedName>
        <fullName evidence="2">LysM domain-containing protein</fullName>
    </recommendedName>
</protein>
<dbReference type="Gene3D" id="3.10.350.10">
    <property type="entry name" value="LysM domain"/>
    <property type="match status" value="1"/>
</dbReference>
<feature type="compositionally biased region" description="Polar residues" evidence="1">
    <location>
        <begin position="114"/>
        <end position="124"/>
    </location>
</feature>
<sequence>MLASMRSAHDEVDPWAEPLEVVELGNDLLPSPPSHTHIDNIDKPHPKRYRTGPLSPLPVSNTTNDCVNGDGPRRRPNTSPAQDSTEPYPSAATSAFSSSSQQSTSHPLEVDASFKTSSDNGRARSSSGPSPLSPLSATLSPHSASSPTARRSPHALTGLGGLGGTPLSDFRDVSRPGLARATSETERAASVGSWSATNSDFGEDDSELVDVIVHSVTPSESIAGIALRYGIELPALRRANKLWPSDPLLRSQLFVPLDNCKATADSWIEVDNEGASAVLVRRKRRRDSAASGAQSPASVLNSEPSTPRGEPPRLPDTPGSPKQGEVERVVLEVARVPASQLRFFPHKPNRGRSSFEDRLVESPRRRRGLFAALTLGSDADDEYEPRAPNRVTVRSGAWAEPSSSKEPKHKDKEKDKDKDKDKRKTKMVRLRPPAAQAPPPPNAGIASRLQSFFSVPPPPAHITPPVLPPVLPPTRNGQWGEAPGL</sequence>
<gene>
    <name evidence="3" type="ORF">CspeluHIS016_0309450</name>
</gene>
<evidence type="ECO:0000313" key="3">
    <source>
        <dbReference type="EMBL" id="GMK57105.1"/>
    </source>
</evidence>
<dbReference type="AlphaFoldDB" id="A0AAD3TUE5"/>
<dbReference type="CDD" id="cd00118">
    <property type="entry name" value="LysM"/>
    <property type="match status" value="1"/>
</dbReference>
<feature type="compositionally biased region" description="Polar residues" evidence="1">
    <location>
        <begin position="291"/>
        <end position="305"/>
    </location>
</feature>
<feature type="region of interest" description="Disordered" evidence="1">
    <location>
        <begin position="285"/>
        <end position="324"/>
    </location>
</feature>
<accession>A0AAD3TUE5</accession>
<feature type="compositionally biased region" description="Low complexity" evidence="1">
    <location>
        <begin position="90"/>
        <end position="105"/>
    </location>
</feature>
<reference evidence="3" key="2">
    <citation type="submission" date="2023-06" db="EMBL/GenBank/DDBJ databases">
        <authorList>
            <person name="Kobayashi Y."/>
            <person name="Kayamori A."/>
            <person name="Aoki K."/>
            <person name="Shiwa Y."/>
            <person name="Fujita N."/>
            <person name="Sugita T."/>
            <person name="Iwasaki W."/>
            <person name="Tanaka N."/>
            <person name="Takashima M."/>
        </authorList>
    </citation>
    <scope>NUCLEOTIDE SEQUENCE</scope>
    <source>
        <strain evidence="3">HIS016</strain>
    </source>
</reference>